<keyword evidence="3" id="KW-0067">ATP-binding</keyword>
<proteinExistence type="inferred from homology"/>
<dbReference type="OrthoDB" id="9806903at2"/>
<gene>
    <name evidence="5" type="ORF">RUMCAL_00867</name>
</gene>
<dbReference type="GO" id="GO:0016887">
    <property type="term" value="F:ATP hydrolysis activity"/>
    <property type="evidence" value="ECO:0007669"/>
    <property type="project" value="InterPro"/>
</dbReference>
<dbReference type="FunFam" id="3.40.50.300:FF:000216">
    <property type="entry name" value="Type VII secretion ATPase EccA"/>
    <property type="match status" value="1"/>
</dbReference>
<dbReference type="CDD" id="cd19481">
    <property type="entry name" value="RecA-like_protease"/>
    <property type="match status" value="1"/>
</dbReference>
<dbReference type="Gene3D" id="1.10.8.60">
    <property type="match status" value="1"/>
</dbReference>
<dbReference type="HOGENOM" id="CLU_008749_4_1_9"/>
<dbReference type="InterPro" id="IPR027417">
    <property type="entry name" value="P-loop_NTPase"/>
</dbReference>
<dbReference type="InterPro" id="IPR003959">
    <property type="entry name" value="ATPase_AAA_core"/>
</dbReference>
<dbReference type="AlphaFoldDB" id="U2KXE8"/>
<sequence>MPHNHLQDALAYLHTLYATYEAQGITITGSRMPLTQYANFAAMKYLLFLANQDRVITDAETNFINNCLQQSATTQTMERFLQQFSISFSGAADSLLALLAALVRVDLQGSGVKGSISLLWLETIAQMGTQFSLNTAGKIEPQQQIVQNSMMQQLSRYRDAAMRGCRRPELEKAAVIPANFNAEKTPIPAEKEAVVDDAEITEAPTETLDELLAQLHQLVGLQNVKDELESLIHLLRIRTIRQERGLPLPQTSLHMVFSGNPGTGKTTVARLLSKIYARLGVLKKGHLIEADRATLVSGYVGQTAIKTKKVVEKAMGGVLFIDEAYTLTSSGGSNDFGTEAVNTLLKEMEDHRDDLIVIVAGYPEEMEQFLDTNPGLRSRFRQVIFFDDYKPEELMLIFSNLCDSYCLKMPTDTYAYVQEYFRKRCAEAGKGFANARDVRNFFEFALTNQADRLAKLPEPLSDEELLTLLPEDVQSIPVA</sequence>
<evidence type="ECO:0000256" key="2">
    <source>
        <dbReference type="ARBA" id="ARBA00022741"/>
    </source>
</evidence>
<dbReference type="Gene3D" id="3.40.50.300">
    <property type="entry name" value="P-loop containing nucleotide triphosphate hydrolases"/>
    <property type="match status" value="1"/>
</dbReference>
<protein>
    <submittedName>
        <fullName evidence="5">ATPase, AAA family</fullName>
    </submittedName>
</protein>
<organism evidence="5 6">
    <name type="scientific">Ruminococcus callidus ATCC 27760</name>
    <dbReference type="NCBI Taxonomy" id="411473"/>
    <lineage>
        <taxon>Bacteria</taxon>
        <taxon>Bacillati</taxon>
        <taxon>Bacillota</taxon>
        <taxon>Clostridia</taxon>
        <taxon>Eubacteriales</taxon>
        <taxon>Oscillospiraceae</taxon>
        <taxon>Ruminococcus</taxon>
    </lineage>
</organism>
<dbReference type="InterPro" id="IPR003593">
    <property type="entry name" value="AAA+_ATPase"/>
</dbReference>
<evidence type="ECO:0000256" key="3">
    <source>
        <dbReference type="ARBA" id="ARBA00022840"/>
    </source>
</evidence>
<name>U2KXE8_9FIRM</name>
<evidence type="ECO:0000256" key="1">
    <source>
        <dbReference type="ARBA" id="ARBA00010378"/>
    </source>
</evidence>
<feature type="domain" description="AAA+ ATPase" evidence="4">
    <location>
        <begin position="251"/>
        <end position="390"/>
    </location>
</feature>
<dbReference type="RefSeq" id="WP_021682329.1">
    <property type="nucleotide sequence ID" value="NZ_KI260408.1"/>
</dbReference>
<dbReference type="PATRIC" id="fig|411473.3.peg.711"/>
<comment type="caution">
    <text evidence="5">The sequence shown here is derived from an EMBL/GenBank/DDBJ whole genome shotgun (WGS) entry which is preliminary data.</text>
</comment>
<dbReference type="PANTHER" id="PTHR43392:SF2">
    <property type="entry name" value="AAA-TYPE ATPASE FAMILY PROTEIN _ ANKYRIN REPEAT FAMILY PROTEIN"/>
    <property type="match status" value="1"/>
</dbReference>
<keyword evidence="6" id="KW-1185">Reference proteome</keyword>
<dbReference type="PANTHER" id="PTHR43392">
    <property type="entry name" value="AAA-TYPE ATPASE FAMILY PROTEIN / ANKYRIN REPEAT FAMILY PROTEIN"/>
    <property type="match status" value="1"/>
</dbReference>
<dbReference type="Pfam" id="PF00004">
    <property type="entry name" value="AAA"/>
    <property type="match status" value="1"/>
</dbReference>
<dbReference type="InterPro" id="IPR050773">
    <property type="entry name" value="CbxX/CfxQ_RuBisCO_ESX"/>
</dbReference>
<dbReference type="EMBL" id="AWVF01000096">
    <property type="protein sequence ID" value="ERJ96785.1"/>
    <property type="molecule type" value="Genomic_DNA"/>
</dbReference>
<reference evidence="5 6" key="1">
    <citation type="submission" date="2013-07" db="EMBL/GenBank/DDBJ databases">
        <authorList>
            <person name="Weinstock G."/>
            <person name="Sodergren E."/>
            <person name="Wylie T."/>
            <person name="Fulton L."/>
            <person name="Fulton R."/>
            <person name="Fronick C."/>
            <person name="O'Laughlin M."/>
            <person name="Godfrey J."/>
            <person name="Miner T."/>
            <person name="Herter B."/>
            <person name="Appelbaum E."/>
            <person name="Cordes M."/>
            <person name="Lek S."/>
            <person name="Wollam A."/>
            <person name="Pepin K.H."/>
            <person name="Palsikar V.B."/>
            <person name="Mitreva M."/>
            <person name="Wilson R.K."/>
        </authorList>
    </citation>
    <scope>NUCLEOTIDE SEQUENCE [LARGE SCALE GENOMIC DNA]</scope>
    <source>
        <strain evidence="5 6">ATCC 27760</strain>
    </source>
</reference>
<dbReference type="Proteomes" id="UP000016662">
    <property type="component" value="Unassembled WGS sequence"/>
</dbReference>
<accession>U2KXE8</accession>
<dbReference type="Pfam" id="PF17866">
    <property type="entry name" value="AAA_lid_6"/>
    <property type="match status" value="1"/>
</dbReference>
<dbReference type="STRING" id="411473.RUMCAL_00867"/>
<comment type="similarity">
    <text evidence="1">Belongs to the CbxX/CfxQ family.</text>
</comment>
<dbReference type="SUPFAM" id="SSF52540">
    <property type="entry name" value="P-loop containing nucleoside triphosphate hydrolases"/>
    <property type="match status" value="1"/>
</dbReference>
<evidence type="ECO:0000313" key="6">
    <source>
        <dbReference type="Proteomes" id="UP000016662"/>
    </source>
</evidence>
<evidence type="ECO:0000259" key="4">
    <source>
        <dbReference type="SMART" id="SM00382"/>
    </source>
</evidence>
<dbReference type="PRINTS" id="PR00819">
    <property type="entry name" value="CBXCFQXSUPER"/>
</dbReference>
<dbReference type="eggNOG" id="COG0464">
    <property type="taxonomic scope" value="Bacteria"/>
</dbReference>
<dbReference type="InterPro" id="IPR041627">
    <property type="entry name" value="AAA_lid_6"/>
</dbReference>
<dbReference type="SMART" id="SM00382">
    <property type="entry name" value="AAA"/>
    <property type="match status" value="1"/>
</dbReference>
<dbReference type="GO" id="GO:0005524">
    <property type="term" value="F:ATP binding"/>
    <property type="evidence" value="ECO:0007669"/>
    <property type="project" value="UniProtKB-KW"/>
</dbReference>
<keyword evidence="2" id="KW-0547">Nucleotide-binding</keyword>
<dbReference type="InterPro" id="IPR000641">
    <property type="entry name" value="CbxX/CfxQ"/>
</dbReference>
<evidence type="ECO:0000313" key="5">
    <source>
        <dbReference type="EMBL" id="ERJ96785.1"/>
    </source>
</evidence>